<feature type="domain" description="Fibronectin type-III" evidence="9">
    <location>
        <begin position="1150"/>
        <end position="1259"/>
    </location>
</feature>
<dbReference type="CDD" id="cd00063">
    <property type="entry name" value="FN3"/>
    <property type="match status" value="1"/>
</dbReference>
<evidence type="ECO:0000256" key="4">
    <source>
        <dbReference type="ARBA" id="ARBA00023015"/>
    </source>
</evidence>
<evidence type="ECO:0000256" key="5">
    <source>
        <dbReference type="ARBA" id="ARBA00023159"/>
    </source>
</evidence>
<dbReference type="InterPro" id="IPR003961">
    <property type="entry name" value="FN3_dom"/>
</dbReference>
<feature type="region of interest" description="Disordered" evidence="8">
    <location>
        <begin position="621"/>
        <end position="651"/>
    </location>
</feature>
<feature type="region of interest" description="Disordered" evidence="8">
    <location>
        <begin position="422"/>
        <end position="540"/>
    </location>
</feature>
<evidence type="ECO:0000256" key="2">
    <source>
        <dbReference type="ARBA" id="ARBA00010344"/>
    </source>
</evidence>
<feature type="compositionally biased region" description="Polar residues" evidence="8">
    <location>
        <begin position="832"/>
        <end position="854"/>
    </location>
</feature>
<keyword evidence="5" id="KW-0010">Activator</keyword>
<protein>
    <recommendedName>
        <fullName evidence="9">Fibronectin type-III domain-containing protein</fullName>
    </recommendedName>
</protein>
<sequence length="1259" mass="138182">MRRWEKQGLHRAKSSHSIWGKFEMETVEEPQKKVFKARKTMKASDRHQLEAVHKSKVLKSPEVKLVNGIHENGNSDMNYTHNDKVLMEDSKNLNGILDINCDALEIPVVKLSDLRDSLKHIDQTSDLKLSLDLGLTKSTVCQGDGNTVGPIEATIQTDTTQQEQDETIPHKGVEQIDSNELLEENASCEPESPEEQTQSDIPSEEENCMVSEDTSKPEDENPVENSPIRELENEDMDIISETPIDDSGNVIEESNITKEPLEPETVDSGNDVEKDDLSAEEQENEAIIDELHSELQNTEETDTNTEEQESTELVKESHDDNVSPGMNVEENGSPLADKRETSESMVEQNNFGDEAISSSMEVDHNVQNIEPISPLPAEALIDKAPSEAQMGPELENAEEMETDDIIPILEKLAPVEDKCFSEGTSDFETVPDKEEKAESITASPTKIDTSETLPSEAFLVLSDEEEPCGESTPLKESMLTDQDEVKEVIAEPKEKPADEHTGPETKDESQAEKSELSHRKRSKSEDLDSHSSKRRRFEGEEYEAELKVKITAGNDLNEKLQKVIQKMFEEKLGALQCLDFDKAIAELKSRVEKIECKKHETSLHSMQAKITRLTKRFGAAKEDLKKRSEQPAVKPPSSAVNDSSPNPNMVNIRNVGTVRQMLETKRKCDRYGSPSTSTSTQSSSSVTLRTSNTTQMPVNQSPLNNMLQSRQPPDWKLIQQKINASTIGASQNTQSSQSKSITPVTSAPVITPVLSAPTTATVVGNSQVSTSNTQPVSVSLQSLPVILHVPQLLQGATGTLVTNQQSGNVEFIPVQNQSTVNNLAKTPVSLPVNKSMNSPSMTSSGIQRNSSTSTVNSPLAVQAMPMSHSVALSSRQSLPNVATTGMYNQASNRNTTQLKSPAPTFNSSTTEAPSVSRSDLQINRTTMTTTTTTMTVAAETASNKRSSADGSAVAGKASVIDLTLDDEDAEMSTREGATPHLYLQLFSHHNQWVANHSLCRQTLCRPRLHLLVFLLKPLYMFYPQTTVNITQRPGTQAAPRAAAPRAPSSSHMVYTTTALPTVPVQTPVRNTAMQNQNLRQISPQTGGASVRMPQTPTYVVNNGIPIGSAGPQLTVHHRPPQEPTRPIHPAPLPEAPQPQRLPPEAASTSPPQKPHLKLARVQSQNGIVLSWSVLEVDRTCAIVDSYHLYAYHEDPTATSSSQWKKIGEVKALPLPMACTLTQFVSGSKYYFAVRAKDVYGRFGPFCDPQSTDVISTQSS</sequence>
<feature type="compositionally biased region" description="Low complexity" evidence="8">
    <location>
        <begin position="1037"/>
        <end position="1050"/>
    </location>
</feature>
<comment type="subcellular location">
    <subcellularLocation>
        <location evidence="1">Nucleus</location>
    </subcellularLocation>
</comment>
<comment type="caution">
    <text evidence="10">The sequence shown here is derived from an EMBL/GenBank/DDBJ whole genome shotgun (WGS) entry which is preliminary data.</text>
</comment>
<evidence type="ECO:0000256" key="7">
    <source>
        <dbReference type="ARBA" id="ARBA00023242"/>
    </source>
</evidence>
<organism evidence="10 11">
    <name type="scientific">Ranitomeya imitator</name>
    <name type="common">mimic poison frog</name>
    <dbReference type="NCBI Taxonomy" id="111125"/>
    <lineage>
        <taxon>Eukaryota</taxon>
        <taxon>Metazoa</taxon>
        <taxon>Chordata</taxon>
        <taxon>Craniata</taxon>
        <taxon>Vertebrata</taxon>
        <taxon>Euteleostomi</taxon>
        <taxon>Amphibia</taxon>
        <taxon>Batrachia</taxon>
        <taxon>Anura</taxon>
        <taxon>Neobatrachia</taxon>
        <taxon>Hyloidea</taxon>
        <taxon>Dendrobatidae</taxon>
        <taxon>Dendrobatinae</taxon>
        <taxon>Ranitomeya</taxon>
    </lineage>
</organism>
<keyword evidence="7" id="KW-0539">Nucleus</keyword>
<dbReference type="InterPro" id="IPR026085">
    <property type="entry name" value="ATF7-int"/>
</dbReference>
<evidence type="ECO:0000313" key="10">
    <source>
        <dbReference type="EMBL" id="CAJ0968638.1"/>
    </source>
</evidence>
<feature type="compositionally biased region" description="Acidic residues" evidence="8">
    <location>
        <begin position="278"/>
        <end position="288"/>
    </location>
</feature>
<feature type="compositionally biased region" description="Low complexity" evidence="8">
    <location>
        <begin position="673"/>
        <end position="694"/>
    </location>
</feature>
<dbReference type="Pfam" id="PF16794">
    <property type="entry name" value="fn3_4"/>
    <property type="match status" value="1"/>
</dbReference>
<dbReference type="SUPFAM" id="SSF49265">
    <property type="entry name" value="Fibronectin type III"/>
    <property type="match status" value="1"/>
</dbReference>
<feature type="region of interest" description="Disordered" evidence="8">
    <location>
        <begin position="1100"/>
        <end position="1155"/>
    </location>
</feature>
<keyword evidence="6" id="KW-0804">Transcription</keyword>
<feature type="region of interest" description="Disordered" evidence="8">
    <location>
        <begin position="1032"/>
        <end position="1051"/>
    </location>
</feature>
<proteinExistence type="inferred from homology"/>
<dbReference type="PROSITE" id="PS50853">
    <property type="entry name" value="FN3"/>
    <property type="match status" value="1"/>
</dbReference>
<feature type="compositionally biased region" description="Basic and acidic residues" evidence="8">
    <location>
        <begin position="312"/>
        <end position="321"/>
    </location>
</feature>
<dbReference type="Gene3D" id="2.60.40.10">
    <property type="entry name" value="Immunoglobulins"/>
    <property type="match status" value="1"/>
</dbReference>
<dbReference type="Proteomes" id="UP001176940">
    <property type="component" value="Unassembled WGS sequence"/>
</dbReference>
<gene>
    <name evidence="10" type="ORF">RIMI_LOCUS23264955</name>
</gene>
<feature type="region of interest" description="Disordered" evidence="8">
    <location>
        <begin position="665"/>
        <end position="705"/>
    </location>
</feature>
<dbReference type="InterPro" id="IPR031870">
    <property type="entry name" value="ATF7IP_BD"/>
</dbReference>
<feature type="region of interest" description="Disordered" evidence="8">
    <location>
        <begin position="889"/>
        <end position="920"/>
    </location>
</feature>
<feature type="compositionally biased region" description="Polar residues" evidence="8">
    <location>
        <begin position="638"/>
        <end position="651"/>
    </location>
</feature>
<dbReference type="PANTHER" id="PTHR23210">
    <property type="entry name" value="ACTIVATING TRANSCRIPTION FACTOR 7 INTERACTING PROTEIN"/>
    <property type="match status" value="1"/>
</dbReference>
<comment type="similarity">
    <text evidence="2">Belongs to the MCAF family.</text>
</comment>
<dbReference type="EMBL" id="CAUEEQ010079470">
    <property type="protein sequence ID" value="CAJ0968638.1"/>
    <property type="molecule type" value="Genomic_DNA"/>
</dbReference>
<feature type="compositionally biased region" description="Pro residues" evidence="8">
    <location>
        <begin position="1121"/>
        <end position="1141"/>
    </location>
</feature>
<dbReference type="InterPro" id="IPR036116">
    <property type="entry name" value="FN3_sf"/>
</dbReference>
<feature type="compositionally biased region" description="Basic and acidic residues" evidence="8">
    <location>
        <begin position="483"/>
        <end position="531"/>
    </location>
</feature>
<dbReference type="Pfam" id="PF16788">
    <property type="entry name" value="ATF7IP_BD"/>
    <property type="match status" value="1"/>
</dbReference>
<evidence type="ECO:0000259" key="9">
    <source>
        <dbReference type="PROSITE" id="PS50853"/>
    </source>
</evidence>
<evidence type="ECO:0000256" key="8">
    <source>
        <dbReference type="SAM" id="MobiDB-lite"/>
    </source>
</evidence>
<feature type="region of interest" description="Disordered" evidence="8">
    <location>
        <begin position="830"/>
        <end position="854"/>
    </location>
</feature>
<evidence type="ECO:0000256" key="6">
    <source>
        <dbReference type="ARBA" id="ARBA00023163"/>
    </source>
</evidence>
<feature type="compositionally biased region" description="Acidic residues" evidence="8">
    <location>
        <begin position="297"/>
        <end position="310"/>
    </location>
</feature>
<keyword evidence="3" id="KW-0678">Repressor</keyword>
<name>A0ABN9MPA2_9NEOB</name>
<feature type="region of interest" description="Disordered" evidence="8">
    <location>
        <begin position="184"/>
        <end position="346"/>
    </location>
</feature>
<evidence type="ECO:0000256" key="1">
    <source>
        <dbReference type="ARBA" id="ARBA00004123"/>
    </source>
</evidence>
<evidence type="ECO:0000256" key="3">
    <source>
        <dbReference type="ARBA" id="ARBA00022491"/>
    </source>
</evidence>
<reference evidence="10" key="1">
    <citation type="submission" date="2023-07" db="EMBL/GenBank/DDBJ databases">
        <authorList>
            <person name="Stuckert A."/>
        </authorList>
    </citation>
    <scope>NUCLEOTIDE SEQUENCE</scope>
</reference>
<dbReference type="PANTHER" id="PTHR23210:SF27">
    <property type="entry name" value="ACTIVATING TRANSCRIPTION FACTOR 7 INTERACTING PROTEIN"/>
    <property type="match status" value="1"/>
</dbReference>
<accession>A0ABN9MPA2</accession>
<keyword evidence="4" id="KW-0805">Transcription regulation</keyword>
<keyword evidence="11" id="KW-1185">Reference proteome</keyword>
<dbReference type="InterPro" id="IPR056565">
    <property type="entry name" value="Fn3_ATF7IP"/>
</dbReference>
<feature type="compositionally biased region" description="Polar residues" evidence="8">
    <location>
        <begin position="440"/>
        <end position="453"/>
    </location>
</feature>
<evidence type="ECO:0000313" key="11">
    <source>
        <dbReference type="Proteomes" id="UP001176940"/>
    </source>
</evidence>
<feature type="compositionally biased region" description="Polar residues" evidence="8">
    <location>
        <begin position="695"/>
        <end position="705"/>
    </location>
</feature>
<dbReference type="InterPro" id="IPR013783">
    <property type="entry name" value="Ig-like_fold"/>
</dbReference>